<protein>
    <recommendedName>
        <fullName evidence="9">Cytochrome c oxidase subunit 6a</fullName>
    </recommendedName>
</protein>
<keyword evidence="2" id="KW-0999">Mitochondrion inner membrane</keyword>
<feature type="compositionally biased region" description="Basic and acidic residues" evidence="6">
    <location>
        <begin position="139"/>
        <end position="151"/>
    </location>
</feature>
<proteinExistence type="predicted"/>
<dbReference type="SUPFAM" id="SSF81411">
    <property type="entry name" value="Mitochondrial cytochrome c oxidase subunit VIa"/>
    <property type="match status" value="1"/>
</dbReference>
<dbReference type="PANTHER" id="PTHR11504">
    <property type="entry name" value="CYTOCHROME C OXIDASE POLYPEPTIDE VIA"/>
    <property type="match status" value="1"/>
</dbReference>
<feature type="region of interest" description="Disordered" evidence="6">
    <location>
        <begin position="122"/>
        <end position="171"/>
    </location>
</feature>
<dbReference type="FunFam" id="4.10.95.10:FF:000002">
    <property type="entry name" value="Cytochrome c oxidase subunit Via"/>
    <property type="match status" value="1"/>
</dbReference>
<comment type="subcellular location">
    <subcellularLocation>
        <location evidence="1">Mitochondrion inner membrane</location>
    </subcellularLocation>
</comment>
<evidence type="ECO:0000313" key="8">
    <source>
        <dbReference type="Proteomes" id="UP000298416"/>
    </source>
</evidence>
<dbReference type="Gene3D" id="4.10.95.10">
    <property type="entry name" value="Cytochrome c oxidase, subunit VIa"/>
    <property type="match status" value="1"/>
</dbReference>
<evidence type="ECO:0008006" key="9">
    <source>
        <dbReference type="Google" id="ProtNLM"/>
    </source>
</evidence>
<reference evidence="7" key="2">
    <citation type="submission" date="2020-08" db="EMBL/GenBank/DDBJ databases">
        <title>Plant Genome Project.</title>
        <authorList>
            <person name="Zhang R.-G."/>
        </authorList>
    </citation>
    <scope>NUCLEOTIDE SEQUENCE</scope>
    <source>
        <strain evidence="7">Huo1</strain>
        <tissue evidence="7">Leaf</tissue>
    </source>
</reference>
<dbReference type="GO" id="GO:0005743">
    <property type="term" value="C:mitochondrial inner membrane"/>
    <property type="evidence" value="ECO:0007669"/>
    <property type="project" value="UniProtKB-SubCell"/>
</dbReference>
<reference evidence="7" key="1">
    <citation type="submission" date="2018-01" db="EMBL/GenBank/DDBJ databases">
        <authorList>
            <person name="Mao J.F."/>
        </authorList>
    </citation>
    <scope>NUCLEOTIDE SEQUENCE</scope>
    <source>
        <strain evidence="7">Huo1</strain>
        <tissue evidence="7">Leaf</tissue>
    </source>
</reference>
<keyword evidence="3" id="KW-0809">Transit peptide</keyword>
<evidence type="ECO:0000256" key="1">
    <source>
        <dbReference type="ARBA" id="ARBA00004273"/>
    </source>
</evidence>
<evidence type="ECO:0000256" key="3">
    <source>
        <dbReference type="ARBA" id="ARBA00022946"/>
    </source>
</evidence>
<dbReference type="InterPro" id="IPR036418">
    <property type="entry name" value="Cyt_c_oxidase_su6a_sf"/>
</dbReference>
<evidence type="ECO:0000256" key="5">
    <source>
        <dbReference type="ARBA" id="ARBA00023136"/>
    </source>
</evidence>
<sequence>MASAIMRSGLRLALRGGASTPRVSPASRRSFSASSHHDEAAKASKWEKITYLGIVACTGLAVFILSKGHPHHDEPPAYPYFHIRNKEFRWGPDGLFEISPVLVVTHLISLEVGLDWKDLRDEENKGNEPAEPASATGEKTSENKNGKDGKRQVVKKISRSAKAKNPKNATAKDAVNVAEVAENEATGVSERVMCLKTMLCGLDCSLIAARYTNIPEHQELDKHAAKRTSENGA</sequence>
<evidence type="ECO:0000256" key="2">
    <source>
        <dbReference type="ARBA" id="ARBA00022792"/>
    </source>
</evidence>
<gene>
    <name evidence="7" type="ORF">SASPL_141455</name>
</gene>
<name>A0A8X8WRY4_SALSN</name>
<comment type="caution">
    <text evidence="7">The sequence shown here is derived from an EMBL/GenBank/DDBJ whole genome shotgun (WGS) entry which is preliminary data.</text>
</comment>
<dbReference type="AlphaFoldDB" id="A0A8X8WRY4"/>
<dbReference type="Proteomes" id="UP000298416">
    <property type="component" value="Unassembled WGS sequence"/>
</dbReference>
<keyword evidence="5" id="KW-0472">Membrane</keyword>
<dbReference type="EMBL" id="PNBA02000015">
    <property type="protein sequence ID" value="KAG6399967.1"/>
    <property type="molecule type" value="Genomic_DNA"/>
</dbReference>
<dbReference type="GO" id="GO:0006123">
    <property type="term" value="P:mitochondrial electron transport, cytochrome c to oxygen"/>
    <property type="evidence" value="ECO:0007669"/>
    <property type="project" value="TreeGrafter"/>
</dbReference>
<accession>A0A8X8WRY4</accession>
<keyword evidence="4" id="KW-0496">Mitochondrion</keyword>
<evidence type="ECO:0000256" key="6">
    <source>
        <dbReference type="SAM" id="MobiDB-lite"/>
    </source>
</evidence>
<dbReference type="GO" id="GO:0030234">
    <property type="term" value="F:enzyme regulator activity"/>
    <property type="evidence" value="ECO:0007669"/>
    <property type="project" value="TreeGrafter"/>
</dbReference>
<feature type="compositionally biased region" description="Basic residues" evidence="6">
    <location>
        <begin position="152"/>
        <end position="165"/>
    </location>
</feature>
<evidence type="ECO:0000256" key="4">
    <source>
        <dbReference type="ARBA" id="ARBA00023128"/>
    </source>
</evidence>
<dbReference type="PANTHER" id="PTHR11504:SF0">
    <property type="entry name" value="CYTOCHROME C OXIDASE SUBUNIT"/>
    <property type="match status" value="1"/>
</dbReference>
<organism evidence="7">
    <name type="scientific">Salvia splendens</name>
    <name type="common">Scarlet sage</name>
    <dbReference type="NCBI Taxonomy" id="180675"/>
    <lineage>
        <taxon>Eukaryota</taxon>
        <taxon>Viridiplantae</taxon>
        <taxon>Streptophyta</taxon>
        <taxon>Embryophyta</taxon>
        <taxon>Tracheophyta</taxon>
        <taxon>Spermatophyta</taxon>
        <taxon>Magnoliopsida</taxon>
        <taxon>eudicotyledons</taxon>
        <taxon>Gunneridae</taxon>
        <taxon>Pentapetalae</taxon>
        <taxon>asterids</taxon>
        <taxon>lamiids</taxon>
        <taxon>Lamiales</taxon>
        <taxon>Lamiaceae</taxon>
        <taxon>Nepetoideae</taxon>
        <taxon>Mentheae</taxon>
        <taxon>Salviinae</taxon>
        <taxon>Salvia</taxon>
        <taxon>Salvia subgen. Calosphace</taxon>
        <taxon>core Calosphace</taxon>
    </lineage>
</organism>
<evidence type="ECO:0000313" key="7">
    <source>
        <dbReference type="EMBL" id="KAG6399967.1"/>
    </source>
</evidence>
<dbReference type="InterPro" id="IPR001349">
    <property type="entry name" value="Cyt_c_oxidase_su6a"/>
</dbReference>
<keyword evidence="8" id="KW-1185">Reference proteome</keyword>